<evidence type="ECO:0000256" key="4">
    <source>
        <dbReference type="ARBA" id="ARBA00022837"/>
    </source>
</evidence>
<dbReference type="PANTHER" id="PTHR10356:SF0">
    <property type="entry name" value="CALCIUM-BINDING PROTEIN B"/>
    <property type="match status" value="1"/>
</dbReference>
<dbReference type="AlphaFoldDB" id="Q0MUS3"/>
<dbReference type="PROSITE" id="PS00018">
    <property type="entry name" value="EF_HAND_1"/>
    <property type="match status" value="1"/>
</dbReference>
<dbReference type="GO" id="GO:0032587">
    <property type="term" value="C:ruffle membrane"/>
    <property type="evidence" value="ECO:0007669"/>
    <property type="project" value="UniProtKB-SubCell"/>
</dbReference>
<feature type="domain" description="EF-hand" evidence="5">
    <location>
        <begin position="85"/>
        <end position="120"/>
    </location>
</feature>
<keyword evidence="4" id="KW-0106">Calcium</keyword>
<evidence type="ECO:0000259" key="5">
    <source>
        <dbReference type="PROSITE" id="PS50222"/>
    </source>
</evidence>
<dbReference type="Pfam" id="PF21008">
    <property type="entry name" value="AIF-1"/>
    <property type="match status" value="1"/>
</dbReference>
<evidence type="ECO:0000256" key="1">
    <source>
        <dbReference type="ARBA" id="ARBA00004599"/>
    </source>
</evidence>
<keyword evidence="2" id="KW-0479">Metal-binding</keyword>
<dbReference type="PANTHER" id="PTHR10356">
    <property type="entry name" value="ALLOGRAFT INFLAMMATORY FACTOR-1"/>
    <property type="match status" value="1"/>
</dbReference>
<evidence type="ECO:0000256" key="3">
    <source>
        <dbReference type="ARBA" id="ARBA00022737"/>
    </source>
</evidence>
<evidence type="ECO:0000313" key="6">
    <source>
        <dbReference type="EMBL" id="ABH10674.1"/>
    </source>
</evidence>
<dbReference type="InterPro" id="IPR042433">
    <property type="entry name" value="AIF1/AIF1L"/>
</dbReference>
<dbReference type="InterPro" id="IPR002048">
    <property type="entry name" value="EF_hand_dom"/>
</dbReference>
<dbReference type="GO" id="GO:0051015">
    <property type="term" value="F:actin filament binding"/>
    <property type="evidence" value="ECO:0007669"/>
    <property type="project" value="TreeGrafter"/>
</dbReference>
<feature type="domain" description="EF-hand" evidence="5">
    <location>
        <begin position="49"/>
        <end position="84"/>
    </location>
</feature>
<dbReference type="GO" id="GO:0051017">
    <property type="term" value="P:actin filament bundle assembly"/>
    <property type="evidence" value="ECO:0007669"/>
    <property type="project" value="TreeGrafter"/>
</dbReference>
<dbReference type="SUPFAM" id="SSF47473">
    <property type="entry name" value="EF-hand"/>
    <property type="match status" value="1"/>
</dbReference>
<protein>
    <submittedName>
        <fullName evidence="6">Allograft inflammatory factor</fullName>
    </submittedName>
</protein>
<organism evidence="6">
    <name type="scientific">Haliotis discus hannai</name>
    <name type="common">Japanese abalone</name>
    <dbReference type="NCBI Taxonomy" id="42344"/>
    <lineage>
        <taxon>Eukaryota</taxon>
        <taxon>Metazoa</taxon>
        <taxon>Spiralia</taxon>
        <taxon>Lophotrochozoa</taxon>
        <taxon>Mollusca</taxon>
        <taxon>Gastropoda</taxon>
        <taxon>Vetigastropoda</taxon>
        <taxon>Lepetellida</taxon>
        <taxon>Haliotoidea</taxon>
        <taxon>Haliotidae</taxon>
        <taxon>Haliotis</taxon>
    </lineage>
</organism>
<reference evidence="6" key="1">
    <citation type="submission" date="2006-07" db="EMBL/GenBank/DDBJ databases">
        <title>Cloning and functional expression of allograft inflammatory factor.</title>
        <authorList>
            <person name="Zheng M.G."/>
            <person name="Wang L."/>
            <person name="Bi Y.D."/>
        </authorList>
    </citation>
    <scope>NUCLEOTIDE SEQUENCE</scope>
</reference>
<comment type="subcellular location">
    <subcellularLocation>
        <location evidence="1">Cell projection</location>
        <location evidence="1">Ruffle membrane</location>
        <topology evidence="1">Peripheral membrane protein</topology>
        <orientation evidence="1">Cytoplasmic side</orientation>
    </subcellularLocation>
</comment>
<name>Q0MUS3_HALDH</name>
<dbReference type="Gene3D" id="1.10.238.10">
    <property type="entry name" value="EF-hand"/>
    <property type="match status" value="1"/>
</dbReference>
<proteinExistence type="evidence at transcript level"/>
<dbReference type="GO" id="GO:0005884">
    <property type="term" value="C:actin filament"/>
    <property type="evidence" value="ECO:0007669"/>
    <property type="project" value="TreeGrafter"/>
</dbReference>
<keyword evidence="3" id="KW-0677">Repeat</keyword>
<sequence>MPSAKVDVADPQGGKAFGKLMEEMETRLDETNKSFIDDDFFKDVEELPEKLEAYKLKFIECDRDRSGDLDMMDVKYMLEKLGQAKTHLELKKMIQEVDTTNTGAINYVDFVKMMLGPKSSVLKLILMFEGKAKPDEKPVGLPPKRDISSLP</sequence>
<dbReference type="GO" id="GO:0005509">
    <property type="term" value="F:calcium ion binding"/>
    <property type="evidence" value="ECO:0007669"/>
    <property type="project" value="InterPro"/>
</dbReference>
<dbReference type="InterPro" id="IPR011992">
    <property type="entry name" value="EF-hand-dom_pair"/>
</dbReference>
<dbReference type="EMBL" id="DQ845484">
    <property type="protein sequence ID" value="ABH10674.1"/>
    <property type="molecule type" value="mRNA"/>
</dbReference>
<accession>Q0MUS3</accession>
<evidence type="ECO:0000256" key="2">
    <source>
        <dbReference type="ARBA" id="ARBA00022723"/>
    </source>
</evidence>
<dbReference type="GO" id="GO:0097178">
    <property type="term" value="P:ruffle assembly"/>
    <property type="evidence" value="ECO:0007669"/>
    <property type="project" value="TreeGrafter"/>
</dbReference>
<dbReference type="InterPro" id="IPR049025">
    <property type="entry name" value="AIF-1_EF_pair"/>
</dbReference>
<dbReference type="InterPro" id="IPR018247">
    <property type="entry name" value="EF_Hand_1_Ca_BS"/>
</dbReference>
<dbReference type="PROSITE" id="PS50222">
    <property type="entry name" value="EF_HAND_2"/>
    <property type="match status" value="2"/>
</dbReference>